<comment type="caution">
    <text evidence="1">The sequence shown here is derived from an EMBL/GenBank/DDBJ whole genome shotgun (WGS) entry which is preliminary data.</text>
</comment>
<dbReference type="Proteomes" id="UP000320431">
    <property type="component" value="Unassembled WGS sequence"/>
</dbReference>
<protein>
    <submittedName>
        <fullName evidence="1">Uncharacterized protein</fullName>
    </submittedName>
</protein>
<dbReference type="AlphaFoldDB" id="A0A508AX26"/>
<name>A0A508AX26_9GAMM</name>
<accession>A0A508AX26</accession>
<sequence length="83" mass="9096">MAGGFVNVYSTAHSEEEALRIASAEVSEAGWDVLAVEDSFLLSREQAATTPESLEYFEQTLLDGVVVVFHTYPHDGEAPDVRH</sequence>
<dbReference type="EMBL" id="VICD02000061">
    <property type="protein sequence ID" value="KAB8196218.1"/>
    <property type="molecule type" value="Genomic_DNA"/>
</dbReference>
<organism evidence="1 2">
    <name type="scientific">Marilutibacter maris</name>
    <dbReference type="NCBI Taxonomy" id="1605891"/>
    <lineage>
        <taxon>Bacteria</taxon>
        <taxon>Pseudomonadati</taxon>
        <taxon>Pseudomonadota</taxon>
        <taxon>Gammaproteobacteria</taxon>
        <taxon>Lysobacterales</taxon>
        <taxon>Lysobacteraceae</taxon>
        <taxon>Marilutibacter</taxon>
    </lineage>
</organism>
<gene>
    <name evidence="1" type="ORF">FKV24_004535</name>
</gene>
<evidence type="ECO:0000313" key="1">
    <source>
        <dbReference type="EMBL" id="KAB8196218.1"/>
    </source>
</evidence>
<reference evidence="1 2" key="1">
    <citation type="submission" date="2019-10" db="EMBL/GenBank/DDBJ databases">
        <title>Lysobacter alkalisoli sp. nov., isolated from saline-alkaline soil.</title>
        <authorList>
            <person name="Sun J.-Q."/>
        </authorList>
    </citation>
    <scope>NUCLEOTIDE SEQUENCE [LARGE SCALE GENOMIC DNA]</scope>
    <source>
        <strain evidence="1 2">KCTC 42381</strain>
    </source>
</reference>
<proteinExistence type="predicted"/>
<dbReference type="RefSeq" id="WP_141481524.1">
    <property type="nucleotide sequence ID" value="NZ_VICD02000061.1"/>
</dbReference>
<evidence type="ECO:0000313" key="2">
    <source>
        <dbReference type="Proteomes" id="UP000320431"/>
    </source>
</evidence>